<organism evidence="1 2">
    <name type="scientific">Helicobacter typhlonius</name>
    <dbReference type="NCBI Taxonomy" id="76936"/>
    <lineage>
        <taxon>Bacteria</taxon>
        <taxon>Pseudomonadati</taxon>
        <taxon>Campylobacterota</taxon>
        <taxon>Epsilonproteobacteria</taxon>
        <taxon>Campylobacterales</taxon>
        <taxon>Helicobacteraceae</taxon>
        <taxon>Helicobacter</taxon>
    </lineage>
</organism>
<protein>
    <submittedName>
        <fullName evidence="1">Uncharacterized protein</fullName>
    </submittedName>
</protein>
<sequence length="55" mass="6732">MKFLRLKSYKTRICKILNNSFRILPCKSFFKYFYFAIRIPTPHTPICHPLKLLQR</sequence>
<dbReference type="EMBL" id="LN907858">
    <property type="protein sequence ID" value="CUU39785.1"/>
    <property type="molecule type" value="Genomic_DNA"/>
</dbReference>
<dbReference type="Proteomes" id="UP000064525">
    <property type="component" value="Chromosome I"/>
</dbReference>
<evidence type="ECO:0000313" key="2">
    <source>
        <dbReference type="Proteomes" id="UP000064525"/>
    </source>
</evidence>
<reference evidence="2" key="1">
    <citation type="submission" date="2015-11" db="EMBL/GenBank/DDBJ databases">
        <authorList>
            <person name="Anvar S.Y."/>
        </authorList>
    </citation>
    <scope>NUCLEOTIDE SEQUENCE [LARGE SCALE GENOMIC DNA]</scope>
</reference>
<dbReference type="AlphaFoldDB" id="A0A0S4PU81"/>
<evidence type="ECO:0000313" key="1">
    <source>
        <dbReference type="EMBL" id="CUU39785.1"/>
    </source>
</evidence>
<name>A0A0S4PU81_9HELI</name>
<dbReference type="PATRIC" id="fig|76936.10.peg.878"/>
<gene>
    <name evidence="1" type="ORF">BN2458_PEG0900</name>
</gene>
<proteinExistence type="predicted"/>
<dbReference type="KEGG" id="hty:BN2458_PEG0900"/>
<accession>A0A0S4PU81</accession>